<dbReference type="Gene3D" id="1.50.10.20">
    <property type="match status" value="2"/>
</dbReference>
<accession>A0A6H5FZI2</accession>
<sequence length="135" mass="15842">MFSFAANMYTAMYMRLINQRNRTLERQAFYHMNIGYQKALSFMNDDGSFSLSRSGYLYWGKEKVPLPPSKTENQKQFSLPRLPYKYDSSNIETTAYALMVYNARKEILLENIVKWLNAQRLTDGGWASTQVPRKQ</sequence>
<reference evidence="2 3" key="1">
    <citation type="submission" date="2020-02" db="EMBL/GenBank/DDBJ databases">
        <authorList>
            <person name="Ferguson B K."/>
        </authorList>
    </citation>
    <scope>NUCLEOTIDE SEQUENCE [LARGE SCALE GENOMIC DNA]</scope>
</reference>
<feature type="domain" description="Alpha-macroglobulin-like TED" evidence="1">
    <location>
        <begin position="54"/>
        <end position="130"/>
    </location>
</feature>
<evidence type="ECO:0000259" key="1">
    <source>
        <dbReference type="Pfam" id="PF07678"/>
    </source>
</evidence>
<evidence type="ECO:0000313" key="3">
    <source>
        <dbReference type="Proteomes" id="UP000479000"/>
    </source>
</evidence>
<keyword evidence="3" id="KW-1185">Reference proteome</keyword>
<dbReference type="InterPro" id="IPR008930">
    <property type="entry name" value="Terpenoid_cyclase/PrenylTrfase"/>
</dbReference>
<dbReference type="Pfam" id="PF07678">
    <property type="entry name" value="TED_complement"/>
    <property type="match status" value="2"/>
</dbReference>
<dbReference type="PANTHER" id="PTHR11412">
    <property type="entry name" value="MACROGLOBULIN / COMPLEMENT"/>
    <property type="match status" value="1"/>
</dbReference>
<organism evidence="2 3">
    <name type="scientific">Nesidiocoris tenuis</name>
    <dbReference type="NCBI Taxonomy" id="355587"/>
    <lineage>
        <taxon>Eukaryota</taxon>
        <taxon>Metazoa</taxon>
        <taxon>Ecdysozoa</taxon>
        <taxon>Arthropoda</taxon>
        <taxon>Hexapoda</taxon>
        <taxon>Insecta</taxon>
        <taxon>Pterygota</taxon>
        <taxon>Neoptera</taxon>
        <taxon>Paraneoptera</taxon>
        <taxon>Hemiptera</taxon>
        <taxon>Heteroptera</taxon>
        <taxon>Panheteroptera</taxon>
        <taxon>Cimicomorpha</taxon>
        <taxon>Miridae</taxon>
        <taxon>Dicyphina</taxon>
        <taxon>Nesidiocoris</taxon>
    </lineage>
</organism>
<dbReference type="SUPFAM" id="SSF48239">
    <property type="entry name" value="Terpenoid cyclases/Protein prenyltransferases"/>
    <property type="match status" value="2"/>
</dbReference>
<proteinExistence type="predicted"/>
<dbReference type="GO" id="GO:0005615">
    <property type="term" value="C:extracellular space"/>
    <property type="evidence" value="ECO:0007669"/>
    <property type="project" value="InterPro"/>
</dbReference>
<evidence type="ECO:0000313" key="2">
    <source>
        <dbReference type="EMBL" id="CAA9994703.1"/>
    </source>
</evidence>
<feature type="domain" description="Alpha-macroglobulin-like TED" evidence="1">
    <location>
        <begin position="1"/>
        <end position="51"/>
    </location>
</feature>
<dbReference type="InterPro" id="IPR050473">
    <property type="entry name" value="A2M/Complement_sys"/>
</dbReference>
<dbReference type="EMBL" id="CADCXU010002380">
    <property type="protein sequence ID" value="CAA9994703.1"/>
    <property type="molecule type" value="Genomic_DNA"/>
</dbReference>
<name>A0A6H5FZI2_9HEMI</name>
<dbReference type="OrthoDB" id="7371522at2759"/>
<dbReference type="Proteomes" id="UP000479000">
    <property type="component" value="Unassembled WGS sequence"/>
</dbReference>
<protein>
    <recommendedName>
        <fullName evidence="1">Alpha-macroglobulin-like TED domain-containing protein</fullName>
    </recommendedName>
</protein>
<dbReference type="PANTHER" id="PTHR11412:SF172">
    <property type="entry name" value="LD23292P"/>
    <property type="match status" value="1"/>
</dbReference>
<dbReference type="AlphaFoldDB" id="A0A6H5FZI2"/>
<gene>
    <name evidence="2" type="ORF">NTEN_LOCUS1519</name>
</gene>
<dbReference type="InterPro" id="IPR011626">
    <property type="entry name" value="Alpha-macroglobulin_TED"/>
</dbReference>